<dbReference type="PRINTS" id="PR00348">
    <property type="entry name" value="UBIQUITIN"/>
</dbReference>
<dbReference type="EMBL" id="JBICBT010000221">
    <property type="protein sequence ID" value="KAL3120199.1"/>
    <property type="molecule type" value="Genomic_DNA"/>
</dbReference>
<feature type="domain" description="Ubiquitin-like" evidence="3">
    <location>
        <begin position="268"/>
        <end position="343"/>
    </location>
</feature>
<dbReference type="Gene3D" id="3.10.20.90">
    <property type="entry name" value="Phosphatidylinositol 3-kinase Catalytic Subunit, Chain A, domain 1"/>
    <property type="match status" value="1"/>
</dbReference>
<feature type="compositionally biased region" description="Basic and acidic residues" evidence="2">
    <location>
        <begin position="21"/>
        <end position="34"/>
    </location>
</feature>
<protein>
    <recommendedName>
        <fullName evidence="3">Ubiquitin-like domain-containing protein</fullName>
    </recommendedName>
</protein>
<dbReference type="PROSITE" id="PS50053">
    <property type="entry name" value="UBIQUITIN_2"/>
    <property type="match status" value="1"/>
</dbReference>
<feature type="region of interest" description="Disordered" evidence="2">
    <location>
        <begin position="233"/>
        <end position="265"/>
    </location>
</feature>
<evidence type="ECO:0000256" key="1">
    <source>
        <dbReference type="SAM" id="Coils"/>
    </source>
</evidence>
<organism evidence="4 6">
    <name type="scientific">Heterodera trifolii</name>
    <dbReference type="NCBI Taxonomy" id="157864"/>
    <lineage>
        <taxon>Eukaryota</taxon>
        <taxon>Metazoa</taxon>
        <taxon>Ecdysozoa</taxon>
        <taxon>Nematoda</taxon>
        <taxon>Chromadorea</taxon>
        <taxon>Rhabditida</taxon>
        <taxon>Tylenchina</taxon>
        <taxon>Tylenchomorpha</taxon>
        <taxon>Tylenchoidea</taxon>
        <taxon>Heteroderidae</taxon>
        <taxon>Heteroderinae</taxon>
        <taxon>Heterodera</taxon>
    </lineage>
</organism>
<comment type="caution">
    <text evidence="4">The sequence shown here is derived from an EMBL/GenBank/DDBJ whole genome shotgun (WGS) entry which is preliminary data.</text>
</comment>
<evidence type="ECO:0000313" key="6">
    <source>
        <dbReference type="Proteomes" id="UP001620626"/>
    </source>
</evidence>
<dbReference type="InterPro" id="IPR019956">
    <property type="entry name" value="Ubiquitin_dom"/>
</dbReference>
<dbReference type="InterPro" id="IPR050158">
    <property type="entry name" value="Ubiquitin_ubiquitin-like"/>
</dbReference>
<dbReference type="SUPFAM" id="SSF54236">
    <property type="entry name" value="Ubiquitin-like"/>
    <property type="match status" value="1"/>
</dbReference>
<evidence type="ECO:0000313" key="4">
    <source>
        <dbReference type="EMBL" id="KAL3109493.1"/>
    </source>
</evidence>
<feature type="coiled-coil region" evidence="1">
    <location>
        <begin position="86"/>
        <end position="155"/>
    </location>
</feature>
<feature type="compositionally biased region" description="Polar residues" evidence="2">
    <location>
        <begin position="62"/>
        <end position="74"/>
    </location>
</feature>
<dbReference type="InterPro" id="IPR029071">
    <property type="entry name" value="Ubiquitin-like_domsf"/>
</dbReference>
<proteinExistence type="predicted"/>
<dbReference type="EMBL" id="JBICBT010000570">
    <property type="protein sequence ID" value="KAL3109493.1"/>
    <property type="molecule type" value="Genomic_DNA"/>
</dbReference>
<evidence type="ECO:0000256" key="2">
    <source>
        <dbReference type="SAM" id="MobiDB-lite"/>
    </source>
</evidence>
<accession>A0ABD2L2N1</accession>
<feature type="compositionally biased region" description="Polar residues" evidence="2">
    <location>
        <begin position="8"/>
        <end position="17"/>
    </location>
</feature>
<keyword evidence="1" id="KW-0175">Coiled coil</keyword>
<dbReference type="AlphaFoldDB" id="A0ABD2L2N1"/>
<dbReference type="SMART" id="SM00213">
    <property type="entry name" value="UBQ"/>
    <property type="match status" value="1"/>
</dbReference>
<feature type="region of interest" description="Disordered" evidence="2">
    <location>
        <begin position="1"/>
        <end position="74"/>
    </location>
</feature>
<dbReference type="InterPro" id="IPR000626">
    <property type="entry name" value="Ubiquitin-like_dom"/>
</dbReference>
<dbReference type="Pfam" id="PF00240">
    <property type="entry name" value="ubiquitin"/>
    <property type="match status" value="1"/>
</dbReference>
<name>A0ABD2L2N1_9BILA</name>
<evidence type="ECO:0000313" key="5">
    <source>
        <dbReference type="EMBL" id="KAL3120199.1"/>
    </source>
</evidence>
<sequence length="343" mass="39076">MPRKRSLSKTLSPQTRSAVKRAAEVVDPPREQIAFRRGPPPKNAKVIDGNDQTDGIAGPSAAHQQQNVTELNQGPTKFELELENRLLKAELKQRDMMDEIKDLKNAKMEQQQREDDLVGQIQKLEDGQKKCLDKCEALEKELARKLGKLLKAELKQGKMMDEIKDLKDAKMEQQQREDTFISHIQKSKAEQKKCLDKYNELEKELARKYICIGQFAKLLTRIDQMEAQINELKEKDEEEASLSSSSVPAAEDDDDISEHSDSTNRQQMQIRAIAINGTVYTLNVRPSNTIKEIKAKIKNITGIPKKQQRLTFDRKQLEDGRTLAEYNIGNGDLIHIVLRLCGC</sequence>
<dbReference type="Proteomes" id="UP001620626">
    <property type="component" value="Unassembled WGS sequence"/>
</dbReference>
<dbReference type="PANTHER" id="PTHR10666">
    <property type="entry name" value="UBIQUITIN"/>
    <property type="match status" value="1"/>
</dbReference>
<evidence type="ECO:0000259" key="3">
    <source>
        <dbReference type="PROSITE" id="PS50053"/>
    </source>
</evidence>
<reference evidence="4 6" key="1">
    <citation type="submission" date="2024-10" db="EMBL/GenBank/DDBJ databases">
        <authorList>
            <person name="Kim D."/>
        </authorList>
    </citation>
    <scope>NUCLEOTIDE SEQUENCE [LARGE SCALE GENOMIC DNA]</scope>
    <source>
        <strain evidence="4">BH-2024</strain>
    </source>
</reference>
<gene>
    <name evidence="5" type="ORF">niasHT_008953</name>
    <name evidence="4" type="ORF">niasHT_012388</name>
</gene>
<keyword evidence="6" id="KW-1185">Reference proteome</keyword>